<dbReference type="Proteomes" id="UP000440578">
    <property type="component" value="Unassembled WGS sequence"/>
</dbReference>
<organism evidence="2 3">
    <name type="scientific">Amphibalanus amphitrite</name>
    <name type="common">Striped barnacle</name>
    <name type="synonym">Balanus amphitrite</name>
    <dbReference type="NCBI Taxonomy" id="1232801"/>
    <lineage>
        <taxon>Eukaryota</taxon>
        <taxon>Metazoa</taxon>
        <taxon>Ecdysozoa</taxon>
        <taxon>Arthropoda</taxon>
        <taxon>Crustacea</taxon>
        <taxon>Multicrustacea</taxon>
        <taxon>Cirripedia</taxon>
        <taxon>Thoracica</taxon>
        <taxon>Thoracicalcarea</taxon>
        <taxon>Balanomorpha</taxon>
        <taxon>Balanoidea</taxon>
        <taxon>Balanidae</taxon>
        <taxon>Amphibalaninae</taxon>
        <taxon>Amphibalanus</taxon>
    </lineage>
</organism>
<sequence length="67" mass="7268">MSDKMAKKTKAEKVGSRKKPKAQVAPYSIAVGLKKGFPVTKKTLKPRPASTKGVSINIHIPLFLALH</sequence>
<keyword evidence="3" id="KW-1185">Reference proteome</keyword>
<feature type="compositionally biased region" description="Basic and acidic residues" evidence="1">
    <location>
        <begin position="1"/>
        <end position="15"/>
    </location>
</feature>
<gene>
    <name evidence="2" type="ORF">FJT64_002129</name>
</gene>
<evidence type="ECO:0000313" key="3">
    <source>
        <dbReference type="Proteomes" id="UP000440578"/>
    </source>
</evidence>
<evidence type="ECO:0000313" key="2">
    <source>
        <dbReference type="EMBL" id="KAF0308709.1"/>
    </source>
</evidence>
<reference evidence="2 3" key="1">
    <citation type="submission" date="2019-07" db="EMBL/GenBank/DDBJ databases">
        <title>Draft genome assembly of a fouling barnacle, Amphibalanus amphitrite (Darwin, 1854): The first reference genome for Thecostraca.</title>
        <authorList>
            <person name="Kim W."/>
        </authorList>
    </citation>
    <scope>NUCLEOTIDE SEQUENCE [LARGE SCALE GENOMIC DNA]</scope>
    <source>
        <strain evidence="2">SNU_AA5</strain>
        <tissue evidence="2">Soma without cirri and trophi</tissue>
    </source>
</reference>
<comment type="caution">
    <text evidence="2">The sequence shown here is derived from an EMBL/GenBank/DDBJ whole genome shotgun (WGS) entry which is preliminary data.</text>
</comment>
<dbReference type="AlphaFoldDB" id="A0A6A4WTW7"/>
<evidence type="ECO:0000256" key="1">
    <source>
        <dbReference type="SAM" id="MobiDB-lite"/>
    </source>
</evidence>
<dbReference type="OrthoDB" id="9616667at2759"/>
<protein>
    <submittedName>
        <fullName evidence="2">Uncharacterized protein</fullName>
    </submittedName>
</protein>
<accession>A0A6A4WTW7</accession>
<feature type="region of interest" description="Disordered" evidence="1">
    <location>
        <begin position="1"/>
        <end position="20"/>
    </location>
</feature>
<dbReference type="EMBL" id="VIIS01000470">
    <property type="protein sequence ID" value="KAF0308709.1"/>
    <property type="molecule type" value="Genomic_DNA"/>
</dbReference>
<name>A0A6A4WTW7_AMPAM</name>
<proteinExistence type="predicted"/>